<name>A0A0K0N5F7_9CAUD</name>
<dbReference type="RefSeq" id="YP_009204473.1">
    <property type="nucleotide sequence ID" value="NC_028865.1"/>
</dbReference>
<accession>A0A0K0N5F7</accession>
<evidence type="ECO:0000313" key="3">
    <source>
        <dbReference type="Proteomes" id="UP000203853"/>
    </source>
</evidence>
<dbReference type="GeneID" id="26630999"/>
<protein>
    <submittedName>
        <fullName evidence="2">Uncharacterized protein</fullName>
    </submittedName>
</protein>
<feature type="compositionally biased region" description="Basic and acidic residues" evidence="1">
    <location>
        <begin position="48"/>
        <end position="58"/>
    </location>
</feature>
<organism evidence="2 3">
    <name type="scientific">Tsukamurella phage TIN2</name>
    <dbReference type="NCBI Taxonomy" id="1636545"/>
    <lineage>
        <taxon>Viruses</taxon>
        <taxon>Duplodnaviria</taxon>
        <taxon>Heunggongvirae</taxon>
        <taxon>Uroviricota</taxon>
        <taxon>Caudoviricetes</taxon>
        <taxon>Tinduovirus</taxon>
        <taxon>Tinduovirus TIN2</taxon>
    </lineage>
</organism>
<dbReference type="OrthoDB" id="26993at10239"/>
<proteinExistence type="predicted"/>
<reference evidence="2 3" key="1">
    <citation type="journal article" date="2015" name="Appl. Environ. Microbiol.">
        <title>Three of a Kind: Genetically Similar Tsukamurella Phages TIN2, TIN3, and TIN4.</title>
        <authorList>
            <person name="Dyson Z.A."/>
            <person name="Tucci J."/>
            <person name="Seviour R.J."/>
            <person name="Petrovski S."/>
        </authorList>
    </citation>
    <scope>NUCLEOTIDE SEQUENCE [LARGE SCALE GENOMIC DNA]</scope>
</reference>
<evidence type="ECO:0000313" key="2">
    <source>
        <dbReference type="EMBL" id="AKJ71728.1"/>
    </source>
</evidence>
<gene>
    <name evidence="2" type="ORF">TIN2_38</name>
</gene>
<dbReference type="Proteomes" id="UP000203853">
    <property type="component" value="Segment"/>
</dbReference>
<keyword evidence="3" id="KW-1185">Reference proteome</keyword>
<feature type="compositionally biased region" description="Polar residues" evidence="1">
    <location>
        <begin position="94"/>
        <end position="108"/>
    </location>
</feature>
<dbReference type="EMBL" id="KR011062">
    <property type="protein sequence ID" value="AKJ71728.1"/>
    <property type="molecule type" value="Genomic_DNA"/>
</dbReference>
<feature type="compositionally biased region" description="Polar residues" evidence="1">
    <location>
        <begin position="38"/>
        <end position="47"/>
    </location>
</feature>
<feature type="region of interest" description="Disordered" evidence="1">
    <location>
        <begin position="38"/>
        <end position="140"/>
    </location>
</feature>
<dbReference type="KEGG" id="vg:26630999"/>
<evidence type="ECO:0000256" key="1">
    <source>
        <dbReference type="SAM" id="MobiDB-lite"/>
    </source>
</evidence>
<sequence length="140" mass="14833">MANKPAGPYELNPIKSVGEVNYTDFRPIAPEQTAFQQHMQQTAFSSEQRAEADAKSDADELFGTGEPQTAFELEARGGRAPLGAQASAEPSLFDQVQTDETLKTSETNAPAAKENKPQAPSAPMQPSTSSPKSGPAKPSV</sequence>